<proteinExistence type="predicted"/>
<dbReference type="AlphaFoldDB" id="A0A428TRM9"/>
<name>A0A428TRM9_9HYPO</name>
<accession>A0A428TRM9</accession>
<evidence type="ECO:0000256" key="1">
    <source>
        <dbReference type="SAM" id="MobiDB-lite"/>
    </source>
</evidence>
<sequence length="101" mass="11010">MGLVDYSDSEGSGSEAEVPVKTAPKTASSSKKPFQKVVDRSNPGKIVVNLPQLSNDIPKRNDEPPAKRAKTKGSGLFFWFQLIPAGPEEREQAKAYSYSVK</sequence>
<protein>
    <submittedName>
        <fullName evidence="2">Uncharacterized protein</fullName>
    </submittedName>
</protein>
<dbReference type="Proteomes" id="UP000287144">
    <property type="component" value="Unassembled WGS sequence"/>
</dbReference>
<keyword evidence="3" id="KW-1185">Reference proteome</keyword>
<comment type="caution">
    <text evidence="2">The sequence shown here is derived from an EMBL/GenBank/DDBJ whole genome shotgun (WGS) entry which is preliminary data.</text>
</comment>
<gene>
    <name evidence="2" type="ORF">CEP52_006663</name>
</gene>
<dbReference type="EMBL" id="NKCK01000057">
    <property type="protein sequence ID" value="RSM04693.1"/>
    <property type="molecule type" value="Genomic_DNA"/>
</dbReference>
<dbReference type="STRING" id="1325735.A0A428TRM9"/>
<reference evidence="2 3" key="1">
    <citation type="submission" date="2017-06" db="EMBL/GenBank/DDBJ databases">
        <title>Comparative genomic analysis of Ambrosia Fusariam Clade fungi.</title>
        <authorList>
            <person name="Stajich J.E."/>
            <person name="Carrillo J."/>
            <person name="Kijimoto T."/>
            <person name="Eskalen A."/>
            <person name="O'Donnell K."/>
            <person name="Kasson M."/>
        </authorList>
    </citation>
    <scope>NUCLEOTIDE SEQUENCE [LARGE SCALE GENOMIC DNA]</scope>
    <source>
        <strain evidence="2 3">NRRL62579</strain>
    </source>
</reference>
<evidence type="ECO:0000313" key="2">
    <source>
        <dbReference type="EMBL" id="RSM04693.1"/>
    </source>
</evidence>
<evidence type="ECO:0000313" key="3">
    <source>
        <dbReference type="Proteomes" id="UP000287144"/>
    </source>
</evidence>
<feature type="region of interest" description="Disordered" evidence="1">
    <location>
        <begin position="1"/>
        <end position="41"/>
    </location>
</feature>
<organism evidence="2 3">
    <name type="scientific">Fusarium oligoseptatum</name>
    <dbReference type="NCBI Taxonomy" id="2604345"/>
    <lineage>
        <taxon>Eukaryota</taxon>
        <taxon>Fungi</taxon>
        <taxon>Dikarya</taxon>
        <taxon>Ascomycota</taxon>
        <taxon>Pezizomycotina</taxon>
        <taxon>Sordariomycetes</taxon>
        <taxon>Hypocreomycetidae</taxon>
        <taxon>Hypocreales</taxon>
        <taxon>Nectriaceae</taxon>
        <taxon>Fusarium</taxon>
        <taxon>Fusarium solani species complex</taxon>
    </lineage>
</organism>
<feature type="compositionally biased region" description="Low complexity" evidence="1">
    <location>
        <begin position="21"/>
        <end position="32"/>
    </location>
</feature>